<protein>
    <submittedName>
        <fullName evidence="5">Tetratricopeptide repeat protein</fullName>
    </submittedName>
</protein>
<dbReference type="PROSITE" id="PS50005">
    <property type="entry name" value="TPR"/>
    <property type="match status" value="1"/>
</dbReference>
<keyword evidence="3" id="KW-0732">Signal</keyword>
<dbReference type="RefSeq" id="WP_316660561.1">
    <property type="nucleotide sequence ID" value="NZ_JAWHTF010000001.1"/>
</dbReference>
<sequence length="253" mass="28761">MKTFFKNTIYILVILLSSILMAQNEALFKEANALYNEGKYQDAIDKYTTILDSGQHSAALYFNLGNSHYKLNNIAPSIYYYEKALQLSPNDKEIKNNIAFAQNMTIDAIDVIPEAGFSKIINNITNLTSFENWAKFSIVFVILFVILFLIYYFTYAGNKKRLAFVGSFLSLFLVIVTVTLAFKKFNLDKSNRPAIVFAKEAQVKSEPNLRSSEAFKLHEGTKVQILDTVNNWKKVKLADGKSGWISNDDIKEL</sequence>
<dbReference type="Pfam" id="PF08239">
    <property type="entry name" value="SH3_3"/>
    <property type="match status" value="1"/>
</dbReference>
<evidence type="ECO:0000313" key="6">
    <source>
        <dbReference type="Proteomes" id="UP001268651"/>
    </source>
</evidence>
<dbReference type="SMART" id="SM00287">
    <property type="entry name" value="SH3b"/>
    <property type="match status" value="1"/>
</dbReference>
<dbReference type="EMBL" id="JAWHTF010000001">
    <property type="protein sequence ID" value="MDU8884790.1"/>
    <property type="molecule type" value="Genomic_DNA"/>
</dbReference>
<dbReference type="PROSITE" id="PS50293">
    <property type="entry name" value="TPR_REGION"/>
    <property type="match status" value="1"/>
</dbReference>
<feature type="repeat" description="TPR" evidence="1">
    <location>
        <begin position="58"/>
        <end position="91"/>
    </location>
</feature>
<reference evidence="5 6" key="1">
    <citation type="submission" date="2023-10" db="EMBL/GenBank/DDBJ databases">
        <title>Marimonas sp. nov. isolated from tidal mud flat.</title>
        <authorList>
            <person name="Jaincy N.J."/>
            <person name="Srinivasan S."/>
            <person name="Lee S.-S."/>
        </authorList>
    </citation>
    <scope>NUCLEOTIDE SEQUENCE [LARGE SCALE GENOMIC DNA]</scope>
    <source>
        <strain evidence="5 6">MJ-SS3</strain>
    </source>
</reference>
<evidence type="ECO:0000256" key="1">
    <source>
        <dbReference type="PROSITE-ProRule" id="PRU00339"/>
    </source>
</evidence>
<organism evidence="5 6">
    <name type="scientific">Gilvirhabdus luticola</name>
    <dbReference type="NCBI Taxonomy" id="3079858"/>
    <lineage>
        <taxon>Bacteria</taxon>
        <taxon>Pseudomonadati</taxon>
        <taxon>Bacteroidota</taxon>
        <taxon>Flavobacteriia</taxon>
        <taxon>Flavobacteriales</taxon>
        <taxon>Flavobacteriaceae</taxon>
        <taxon>Gilvirhabdus</taxon>
    </lineage>
</organism>
<keyword evidence="2" id="KW-0812">Transmembrane</keyword>
<dbReference type="InterPro" id="IPR011990">
    <property type="entry name" value="TPR-like_helical_dom_sf"/>
</dbReference>
<evidence type="ECO:0000313" key="5">
    <source>
        <dbReference type="EMBL" id="MDU8884790.1"/>
    </source>
</evidence>
<keyword evidence="6" id="KW-1185">Reference proteome</keyword>
<dbReference type="PROSITE" id="PS51781">
    <property type="entry name" value="SH3B"/>
    <property type="match status" value="1"/>
</dbReference>
<dbReference type="Pfam" id="PF13432">
    <property type="entry name" value="TPR_16"/>
    <property type="match status" value="1"/>
</dbReference>
<keyword evidence="1" id="KW-0802">TPR repeat</keyword>
<feature type="domain" description="SH3b" evidence="4">
    <location>
        <begin position="191"/>
        <end position="253"/>
    </location>
</feature>
<keyword evidence="2" id="KW-0472">Membrane</keyword>
<keyword evidence="2" id="KW-1133">Transmembrane helix</keyword>
<dbReference type="Gene3D" id="2.30.30.40">
    <property type="entry name" value="SH3 Domains"/>
    <property type="match status" value="1"/>
</dbReference>
<evidence type="ECO:0000259" key="4">
    <source>
        <dbReference type="PROSITE" id="PS51781"/>
    </source>
</evidence>
<proteinExistence type="predicted"/>
<feature type="chain" id="PRO_5046315241" evidence="3">
    <location>
        <begin position="23"/>
        <end position="253"/>
    </location>
</feature>
<gene>
    <name evidence="5" type="ORF">RXV94_01375</name>
</gene>
<evidence type="ECO:0000256" key="3">
    <source>
        <dbReference type="SAM" id="SignalP"/>
    </source>
</evidence>
<feature type="signal peptide" evidence="3">
    <location>
        <begin position="1"/>
        <end position="22"/>
    </location>
</feature>
<name>A0ABU3U3V8_9FLAO</name>
<dbReference type="InterPro" id="IPR019734">
    <property type="entry name" value="TPR_rpt"/>
</dbReference>
<dbReference type="Proteomes" id="UP001268651">
    <property type="component" value="Unassembled WGS sequence"/>
</dbReference>
<comment type="caution">
    <text evidence="5">The sequence shown here is derived from an EMBL/GenBank/DDBJ whole genome shotgun (WGS) entry which is preliminary data.</text>
</comment>
<accession>A0ABU3U3V8</accession>
<dbReference type="Gene3D" id="1.25.40.10">
    <property type="entry name" value="Tetratricopeptide repeat domain"/>
    <property type="match status" value="1"/>
</dbReference>
<evidence type="ECO:0000256" key="2">
    <source>
        <dbReference type="SAM" id="Phobius"/>
    </source>
</evidence>
<feature type="transmembrane region" description="Helical" evidence="2">
    <location>
        <begin position="136"/>
        <end position="155"/>
    </location>
</feature>
<dbReference type="SMART" id="SM00028">
    <property type="entry name" value="TPR"/>
    <property type="match status" value="2"/>
</dbReference>
<dbReference type="InterPro" id="IPR003646">
    <property type="entry name" value="SH3-like_bac-type"/>
</dbReference>
<dbReference type="SUPFAM" id="SSF48452">
    <property type="entry name" value="TPR-like"/>
    <property type="match status" value="1"/>
</dbReference>
<feature type="transmembrane region" description="Helical" evidence="2">
    <location>
        <begin position="162"/>
        <end position="182"/>
    </location>
</feature>